<keyword evidence="6" id="KW-1185">Reference proteome</keyword>
<keyword evidence="2" id="KW-0808">Transferase</keyword>
<proteinExistence type="predicted"/>
<dbReference type="GO" id="GO:0032259">
    <property type="term" value="P:methylation"/>
    <property type="evidence" value="ECO:0007669"/>
    <property type="project" value="UniProtKB-KW"/>
</dbReference>
<evidence type="ECO:0000256" key="2">
    <source>
        <dbReference type="ARBA" id="ARBA00022679"/>
    </source>
</evidence>
<dbReference type="EMBL" id="JAPUFD010000004">
    <property type="protein sequence ID" value="MDI1486964.1"/>
    <property type="molecule type" value="Genomic_DNA"/>
</dbReference>
<dbReference type="SUPFAM" id="SSF53335">
    <property type="entry name" value="S-adenosyl-L-methionine-dependent methyltransferases"/>
    <property type="match status" value="1"/>
</dbReference>
<dbReference type="PROSITE" id="PS51683">
    <property type="entry name" value="SAM_OMT_II"/>
    <property type="match status" value="1"/>
</dbReference>
<reference evidence="5" key="1">
    <citation type="journal article" date="2023" name="Genome Biol. Evol.">
        <title>First Whole Genome Sequence and Flow Cytometry Genome Size Data for the Lichen-Forming Fungus Ramalina farinacea (Ascomycota).</title>
        <authorList>
            <person name="Llewellyn T."/>
            <person name="Mian S."/>
            <person name="Hill R."/>
            <person name="Leitch I.J."/>
            <person name="Gaya E."/>
        </authorList>
    </citation>
    <scope>NUCLEOTIDE SEQUENCE</scope>
    <source>
        <strain evidence="5">LIQ254RAFAR</strain>
    </source>
</reference>
<evidence type="ECO:0000256" key="1">
    <source>
        <dbReference type="ARBA" id="ARBA00022603"/>
    </source>
</evidence>
<evidence type="ECO:0000313" key="5">
    <source>
        <dbReference type="EMBL" id="MDI1486964.1"/>
    </source>
</evidence>
<dbReference type="Gene3D" id="3.40.50.150">
    <property type="entry name" value="Vaccinia Virus protein VP39"/>
    <property type="match status" value="1"/>
</dbReference>
<protein>
    <recommendedName>
        <fullName evidence="4">O-methyltransferase C-terminal domain-containing protein</fullName>
    </recommendedName>
</protein>
<dbReference type="InterPro" id="IPR001077">
    <property type="entry name" value="COMT_C"/>
</dbReference>
<keyword evidence="1" id="KW-0489">Methyltransferase</keyword>
<evidence type="ECO:0000256" key="3">
    <source>
        <dbReference type="ARBA" id="ARBA00022691"/>
    </source>
</evidence>
<dbReference type="PANTHER" id="PTHR43712">
    <property type="entry name" value="PUTATIVE (AFU_ORTHOLOGUE AFUA_4G14580)-RELATED"/>
    <property type="match status" value="1"/>
</dbReference>
<sequence length="242" mass="27073">MVHHRVFTEPEKGFVAHTAASKILAEHADVQCDAKFEVKSRMKLYDRLSQLHVDALMRVFPNHQHQGFSLAHNTNDTMFEYLDKNPDKAKRFARAMRSFSSSLGHQAFVVIKGYAWESLGQGLVVDIGGSQGHVSIALAQSYPSLSFIVQDRGEVIKGAAEALPGDLSHRITFMAHDFFTDQPVKADVYLLRRVLHDWSDSHCINILQGLVPSLKKGARIIVNDGIMPDPGKLPYLAERQAR</sequence>
<evidence type="ECO:0000313" key="6">
    <source>
        <dbReference type="Proteomes" id="UP001161017"/>
    </source>
</evidence>
<organism evidence="5 6">
    <name type="scientific">Ramalina farinacea</name>
    <dbReference type="NCBI Taxonomy" id="258253"/>
    <lineage>
        <taxon>Eukaryota</taxon>
        <taxon>Fungi</taxon>
        <taxon>Dikarya</taxon>
        <taxon>Ascomycota</taxon>
        <taxon>Pezizomycotina</taxon>
        <taxon>Lecanoromycetes</taxon>
        <taxon>OSLEUM clade</taxon>
        <taxon>Lecanoromycetidae</taxon>
        <taxon>Lecanorales</taxon>
        <taxon>Lecanorineae</taxon>
        <taxon>Ramalinaceae</taxon>
        <taxon>Ramalina</taxon>
    </lineage>
</organism>
<dbReference type="GO" id="GO:0008171">
    <property type="term" value="F:O-methyltransferase activity"/>
    <property type="evidence" value="ECO:0007669"/>
    <property type="project" value="InterPro"/>
</dbReference>
<feature type="domain" description="O-methyltransferase C-terminal" evidence="4">
    <location>
        <begin position="67"/>
        <end position="229"/>
    </location>
</feature>
<comment type="caution">
    <text evidence="5">The sequence shown here is derived from an EMBL/GenBank/DDBJ whole genome shotgun (WGS) entry which is preliminary data.</text>
</comment>
<dbReference type="PANTHER" id="PTHR43712:SF12">
    <property type="entry name" value="STERIGMATOCYSTIN 8-O-METHYLTRANSFERASE"/>
    <property type="match status" value="1"/>
</dbReference>
<dbReference type="AlphaFoldDB" id="A0AA43QKE4"/>
<dbReference type="Pfam" id="PF00891">
    <property type="entry name" value="Methyltransf_2"/>
    <property type="match status" value="1"/>
</dbReference>
<dbReference type="InterPro" id="IPR016461">
    <property type="entry name" value="COMT-like"/>
</dbReference>
<gene>
    <name evidence="5" type="ORF">OHK93_006226</name>
</gene>
<evidence type="ECO:0000259" key="4">
    <source>
        <dbReference type="Pfam" id="PF00891"/>
    </source>
</evidence>
<accession>A0AA43QKE4</accession>
<name>A0AA43QKE4_9LECA</name>
<dbReference type="Proteomes" id="UP001161017">
    <property type="component" value="Unassembled WGS sequence"/>
</dbReference>
<dbReference type="InterPro" id="IPR029063">
    <property type="entry name" value="SAM-dependent_MTases_sf"/>
</dbReference>
<keyword evidence="3" id="KW-0949">S-adenosyl-L-methionine</keyword>